<evidence type="ECO:0008006" key="3">
    <source>
        <dbReference type="Google" id="ProtNLM"/>
    </source>
</evidence>
<sequence length="149" mass="16881">MKKADQFIVHADRAKVYSVFMDPMKLGRCFPGCKEVKQLSPTKYETLVEVKVQFVPIKIQGVGELKETIENKKIVVEMKGKPVSLAGSFTNRLTANLKTIEQDKTLVEYEMDFEMTGKLAKVGEVLMKGSSNKQSEEFMKNVQELFAHT</sequence>
<organism evidence="1 2">
    <name type="scientific">Bacillus timonensis</name>
    <dbReference type="NCBI Taxonomy" id="1033734"/>
    <lineage>
        <taxon>Bacteria</taxon>
        <taxon>Bacillati</taxon>
        <taxon>Bacillota</taxon>
        <taxon>Bacilli</taxon>
        <taxon>Bacillales</taxon>
        <taxon>Bacillaceae</taxon>
        <taxon>Bacillus</taxon>
    </lineage>
</organism>
<dbReference type="Pfam" id="PF06240">
    <property type="entry name" value="COXG"/>
    <property type="match status" value="1"/>
</dbReference>
<dbReference type="Proteomes" id="UP000306477">
    <property type="component" value="Unassembled WGS sequence"/>
</dbReference>
<protein>
    <recommendedName>
        <fullName evidence="3">Carbon monoxide dehydrogenase</fullName>
    </recommendedName>
</protein>
<reference evidence="1 2" key="1">
    <citation type="journal article" date="2019" name="Indoor Air">
        <title>Impacts of indoor surface finishes on bacterial viability.</title>
        <authorList>
            <person name="Hu J."/>
            <person name="Maamar S.B."/>
            <person name="Glawe A.J."/>
            <person name="Gottel N."/>
            <person name="Gilbert J.A."/>
            <person name="Hartmann E.M."/>
        </authorList>
    </citation>
    <scope>NUCLEOTIDE SEQUENCE [LARGE SCALE GENOMIC DNA]</scope>
    <source>
        <strain evidence="1 2">AF060A6</strain>
    </source>
</reference>
<dbReference type="OrthoDB" id="9787428at2"/>
<dbReference type="PANTHER" id="PTHR38588:SF1">
    <property type="entry name" value="BLL0334 PROTEIN"/>
    <property type="match status" value="1"/>
</dbReference>
<dbReference type="InterPro" id="IPR010419">
    <property type="entry name" value="CO_DH_gsu"/>
</dbReference>
<gene>
    <name evidence="1" type="ORF">E1I69_13655</name>
</gene>
<dbReference type="AlphaFoldDB" id="A0A4S3PRD0"/>
<keyword evidence="2" id="KW-1185">Reference proteome</keyword>
<dbReference type="STRING" id="1033734.GCA_000285535_00907"/>
<dbReference type="PANTHER" id="PTHR38588">
    <property type="entry name" value="BLL0334 PROTEIN"/>
    <property type="match status" value="1"/>
</dbReference>
<dbReference type="Gene3D" id="3.30.530.20">
    <property type="match status" value="1"/>
</dbReference>
<name>A0A4S3PRD0_9BACI</name>
<evidence type="ECO:0000313" key="1">
    <source>
        <dbReference type="EMBL" id="THE11806.1"/>
    </source>
</evidence>
<comment type="caution">
    <text evidence="1">The sequence shown here is derived from an EMBL/GenBank/DDBJ whole genome shotgun (WGS) entry which is preliminary data.</text>
</comment>
<accession>A0A4S3PRD0</accession>
<dbReference type="RefSeq" id="WP_136380140.1">
    <property type="nucleotide sequence ID" value="NZ_SLUB01000024.1"/>
</dbReference>
<evidence type="ECO:0000313" key="2">
    <source>
        <dbReference type="Proteomes" id="UP000306477"/>
    </source>
</evidence>
<dbReference type="InterPro" id="IPR023393">
    <property type="entry name" value="START-like_dom_sf"/>
</dbReference>
<dbReference type="SUPFAM" id="SSF55961">
    <property type="entry name" value="Bet v1-like"/>
    <property type="match status" value="1"/>
</dbReference>
<dbReference type="EMBL" id="SLUB01000024">
    <property type="protein sequence ID" value="THE11806.1"/>
    <property type="molecule type" value="Genomic_DNA"/>
</dbReference>
<proteinExistence type="predicted"/>